<reference evidence="8 9" key="1">
    <citation type="journal article" date="2017" name="Nature">
        <title>The Apostasia genome and the evolution of orchids.</title>
        <authorList>
            <person name="Zhang G.Q."/>
            <person name="Liu K.W."/>
            <person name="Li Z."/>
            <person name="Lohaus R."/>
            <person name="Hsiao Y.Y."/>
            <person name="Niu S.C."/>
            <person name="Wang J.Y."/>
            <person name="Lin Y.C."/>
            <person name="Xu Q."/>
            <person name="Chen L.J."/>
            <person name="Yoshida K."/>
            <person name="Fujiwara S."/>
            <person name="Wang Z.W."/>
            <person name="Zhang Y.Q."/>
            <person name="Mitsuda N."/>
            <person name="Wang M."/>
            <person name="Liu G.H."/>
            <person name="Pecoraro L."/>
            <person name="Huang H.X."/>
            <person name="Xiao X.J."/>
            <person name="Lin M."/>
            <person name="Wu X.Y."/>
            <person name="Wu W.L."/>
            <person name="Chen Y.Y."/>
            <person name="Chang S.B."/>
            <person name="Sakamoto S."/>
            <person name="Ohme-Takagi M."/>
            <person name="Yagi M."/>
            <person name="Zeng S.J."/>
            <person name="Shen C.Y."/>
            <person name="Yeh C.M."/>
            <person name="Luo Y.B."/>
            <person name="Tsai W.C."/>
            <person name="Van de Peer Y."/>
            <person name="Liu Z.J."/>
        </authorList>
    </citation>
    <scope>NUCLEOTIDE SEQUENCE [LARGE SCALE GENOMIC DNA]</scope>
    <source>
        <strain evidence="9">cv. Shenzhen</strain>
        <tissue evidence="8">Stem</tissue>
    </source>
</reference>
<dbReference type="FunFam" id="3.30.1130.10:FF:000007">
    <property type="entry name" value="GTP cyclohydrolase 1"/>
    <property type="match status" value="1"/>
</dbReference>
<dbReference type="Gene3D" id="1.10.286.10">
    <property type="match status" value="2"/>
</dbReference>
<dbReference type="InterPro" id="IPR043134">
    <property type="entry name" value="GTP-CH-I_N"/>
</dbReference>
<dbReference type="GO" id="GO:0005737">
    <property type="term" value="C:cytoplasm"/>
    <property type="evidence" value="ECO:0007669"/>
    <property type="project" value="TreeGrafter"/>
</dbReference>
<accession>A0A2H9ZVU6</accession>
<dbReference type="OrthoDB" id="4966at2759"/>
<dbReference type="GO" id="GO:0003934">
    <property type="term" value="F:GTP cyclohydrolase I activity"/>
    <property type="evidence" value="ECO:0007669"/>
    <property type="project" value="UniProtKB-EC"/>
</dbReference>
<evidence type="ECO:0000256" key="1">
    <source>
        <dbReference type="ARBA" id="ARBA00005080"/>
    </source>
</evidence>
<dbReference type="Gene3D" id="3.30.1130.10">
    <property type="match status" value="2"/>
</dbReference>
<dbReference type="InterPro" id="IPR001474">
    <property type="entry name" value="GTP_CycHdrlase_I"/>
</dbReference>
<evidence type="ECO:0000256" key="6">
    <source>
        <dbReference type="ARBA" id="ARBA00030854"/>
    </source>
</evidence>
<feature type="domain" description="GTP cyclohydrolase I" evidence="7">
    <location>
        <begin position="264"/>
        <end position="449"/>
    </location>
</feature>
<dbReference type="Proteomes" id="UP000236161">
    <property type="component" value="Unassembled WGS sequence"/>
</dbReference>
<dbReference type="UniPathway" id="UPA00848">
    <property type="reaction ID" value="UER00151"/>
</dbReference>
<dbReference type="GO" id="GO:0005525">
    <property type="term" value="F:GTP binding"/>
    <property type="evidence" value="ECO:0007669"/>
    <property type="project" value="TreeGrafter"/>
</dbReference>
<dbReference type="STRING" id="1088818.A0A2H9ZVU6"/>
<dbReference type="GO" id="GO:0008270">
    <property type="term" value="F:zinc ion binding"/>
    <property type="evidence" value="ECO:0007669"/>
    <property type="project" value="TreeGrafter"/>
</dbReference>
<dbReference type="SUPFAM" id="SSF55620">
    <property type="entry name" value="Tetrahydrobiopterin biosynthesis enzymes-like"/>
    <property type="match status" value="2"/>
</dbReference>
<comment type="similarity">
    <text evidence="2">Belongs to the GTP cyclohydrolase I family.</text>
</comment>
<dbReference type="EMBL" id="KZ453230">
    <property type="protein sequence ID" value="PKA47418.1"/>
    <property type="molecule type" value="Genomic_DNA"/>
</dbReference>
<evidence type="ECO:0000256" key="4">
    <source>
        <dbReference type="ARBA" id="ARBA00017272"/>
    </source>
</evidence>
<evidence type="ECO:0000259" key="7">
    <source>
        <dbReference type="Pfam" id="PF01227"/>
    </source>
</evidence>
<dbReference type="AlphaFoldDB" id="A0A2H9ZVU6"/>
<keyword evidence="9" id="KW-1185">Reference proteome</keyword>
<feature type="domain" description="GTP cyclohydrolase I" evidence="7">
    <location>
        <begin position="27"/>
        <end position="179"/>
    </location>
</feature>
<evidence type="ECO:0000256" key="2">
    <source>
        <dbReference type="ARBA" id="ARBA00008085"/>
    </source>
</evidence>
<gene>
    <name evidence="8" type="ORF">AXF42_Ash020147</name>
</gene>
<evidence type="ECO:0000256" key="5">
    <source>
        <dbReference type="ARBA" id="ARBA00022801"/>
    </source>
</evidence>
<proteinExistence type="inferred from homology"/>
<organism evidence="8 9">
    <name type="scientific">Apostasia shenzhenica</name>
    <dbReference type="NCBI Taxonomy" id="1088818"/>
    <lineage>
        <taxon>Eukaryota</taxon>
        <taxon>Viridiplantae</taxon>
        <taxon>Streptophyta</taxon>
        <taxon>Embryophyta</taxon>
        <taxon>Tracheophyta</taxon>
        <taxon>Spermatophyta</taxon>
        <taxon>Magnoliopsida</taxon>
        <taxon>Liliopsida</taxon>
        <taxon>Asparagales</taxon>
        <taxon>Orchidaceae</taxon>
        <taxon>Apostasioideae</taxon>
        <taxon>Apostasia</taxon>
    </lineage>
</organism>
<evidence type="ECO:0000313" key="9">
    <source>
        <dbReference type="Proteomes" id="UP000236161"/>
    </source>
</evidence>
<protein>
    <recommendedName>
        <fullName evidence="4">GTP cyclohydrolase 1</fullName>
        <ecNumber evidence="3">3.5.4.16</ecNumber>
    </recommendedName>
    <alternativeName>
        <fullName evidence="6">GTP cyclohydrolase I</fullName>
    </alternativeName>
</protein>
<dbReference type="PANTHER" id="PTHR11109:SF7">
    <property type="entry name" value="GTP CYCLOHYDROLASE 1"/>
    <property type="match status" value="1"/>
</dbReference>
<name>A0A2H9ZVU6_9ASPA</name>
<dbReference type="EC" id="3.5.4.16" evidence="3"/>
<keyword evidence="5 8" id="KW-0378">Hydrolase</keyword>
<dbReference type="PANTHER" id="PTHR11109">
    <property type="entry name" value="GTP CYCLOHYDROLASE I"/>
    <property type="match status" value="1"/>
</dbReference>
<comment type="pathway">
    <text evidence="1">Cofactor biosynthesis; 7,8-dihydroneopterin triphosphate biosynthesis; 7,8-dihydroneopterin triphosphate from GTP: step 1/1.</text>
</comment>
<dbReference type="InterPro" id="IPR020602">
    <property type="entry name" value="GTP_CycHdrlase_I_dom"/>
</dbReference>
<dbReference type="Pfam" id="PF01227">
    <property type="entry name" value="GTP_cyclohydroI"/>
    <property type="match status" value="2"/>
</dbReference>
<evidence type="ECO:0000256" key="3">
    <source>
        <dbReference type="ARBA" id="ARBA00012715"/>
    </source>
</evidence>
<dbReference type="InterPro" id="IPR043133">
    <property type="entry name" value="GTP-CH-I_C/QueF"/>
</dbReference>
<dbReference type="GO" id="GO:0006729">
    <property type="term" value="P:tetrahydrobiopterin biosynthetic process"/>
    <property type="evidence" value="ECO:0007669"/>
    <property type="project" value="TreeGrafter"/>
</dbReference>
<dbReference type="GO" id="GO:0046654">
    <property type="term" value="P:tetrahydrofolate biosynthetic process"/>
    <property type="evidence" value="ECO:0007669"/>
    <property type="project" value="InterPro"/>
</dbReference>
<sequence length="457" mass="49782">MGQFDVGGAEICVDDGVSGGGLGMGTIEEAVRVLLVGLGEDYEREGLRKTPVRVAKAFIEGTRGYRQNARDIVEGALFPEAGIECGTGQAGGAGGLVAVRDINLFSYCESCLLPFRIQCHVGYVPSRQRVVGLSKLSRVADVFAKRLQEPQRLADEICLALQNSISPAGIFVALQCWHIPFPRSLNHHQNAQLPFRSSMQGWVRTRVSSSSGVFNDKNSSFLDDFLFLLKLRGACLGDAGFLNNSWCPSMALDVGVTSHPPMVAAAQSILSSIGEDPFRKELLGTPNRYFNWLMNFRRSNLDLKQNGLALNSIVSHENLNARVNDRFGICSELNLPFCALCEHHLLPFQGVVHIGLFHDGLEKAIDRSNLQSMVYFYGCKLQVQERLTMQIAEAVYSVTGRGVMVVVEANHICMVSRGIEKVGSSTATIAVKGQFSTDSAAKALFLDAISKSTEAES</sequence>
<evidence type="ECO:0000313" key="8">
    <source>
        <dbReference type="EMBL" id="PKA47418.1"/>
    </source>
</evidence>